<dbReference type="Pfam" id="PF19259">
    <property type="entry name" value="Ty3_capsid"/>
    <property type="match status" value="1"/>
</dbReference>
<dbReference type="AlphaFoldDB" id="Q01MI0"/>
<sequence length="499" mass="55518">MAPENPSASEQPLLEPTSPIAKLQDQMSEVLTGLSRLASKHDLAELSRTVAVATSRITSLEQHQGTTSSSAPSAPRLGGGGILRSPSATGPSSPPPHTTEQPDTGSATGVPRFYKLEFPKYDGKEDPLNWFNHCEQFFRGQKTPATDWVWLATYHLTGDAQEWYFHYEIHHGPPTWEEFKDLCHGHFGPPIHRNPLGEMKRLMQTSSVAVYQTKFLALASRTFEALSDKQQIQLFTAGLRDELAVDVELHQPDDLQEAMSLARAYERKASKLGNASRPPPRQPFRNVASTSALANSALPGTDAMVDATPRQFRRLSPAELAERRRQGLCYNCDEKFVRDHKCARLFHIEYDETASDDDAAPAGDADTDEPRVSLNALSGVDGANTMRLPCARISASWWPTAIVWRAQAFAAICLTIDGERFHVDCFVLEVYAIDIILGTEWLRSLGPILWNFRNMRMAIWRGTREVTLYGLADRRTPHCAALAAEDLLPRVLEEFAVTP</sequence>
<evidence type="ECO:0000313" key="3">
    <source>
        <dbReference type="EMBL" id="CAH66035.1"/>
    </source>
</evidence>
<protein>
    <submittedName>
        <fullName evidence="3">H0515C11.11 protein</fullName>
    </submittedName>
</protein>
<reference evidence="3" key="1">
    <citation type="journal article" date="2002" name="Nature">
        <title>Sequence and analysis of rice chromosome 4.</title>
        <authorList>
            <person name="Feng Q."/>
            <person name="Zhang Y."/>
            <person name="Hao P."/>
            <person name="Wang S."/>
            <person name="Fu G."/>
            <person name="Huang Y."/>
            <person name="Li Y."/>
            <person name="Zhu J."/>
            <person name="Liu Y."/>
            <person name="Hu X."/>
            <person name="Jia P."/>
            <person name="Zhang Y."/>
            <person name="Zhao Q."/>
            <person name="Ying K."/>
            <person name="Yu S."/>
            <person name="Tang Y."/>
            <person name="Weng Q."/>
            <person name="Zhang L."/>
            <person name="Lu Y."/>
            <person name="Mu J."/>
            <person name="Lu Y."/>
            <person name="Zhang L.S."/>
            <person name="Yu Z."/>
            <person name="Fan D."/>
            <person name="Liu X."/>
            <person name="Lu T."/>
            <person name="Li C."/>
            <person name="Wu Y."/>
            <person name="Sun T."/>
            <person name="Lei H."/>
            <person name="Li T."/>
            <person name="Hu H."/>
            <person name="Guan J."/>
            <person name="Wu M."/>
            <person name="Zhang R."/>
            <person name="Zhou B."/>
            <person name="Chen Z."/>
            <person name="Chen L."/>
            <person name="Jin Z."/>
            <person name="Wang R."/>
            <person name="Yin H."/>
            <person name="Cai Z."/>
            <person name="Ren S."/>
            <person name="Lv G."/>
            <person name="Gu W."/>
            <person name="Zhu G."/>
            <person name="Tu Y."/>
            <person name="Jia J."/>
            <person name="Zhang Y."/>
            <person name="Chen J."/>
            <person name="Kang H."/>
            <person name="Chen X."/>
            <person name="Shao C."/>
            <person name="Sun Y."/>
            <person name="Hu Q."/>
            <person name="Zhang X."/>
            <person name="Zhang W."/>
            <person name="Wang L."/>
            <person name="Ding C."/>
            <person name="Sheng H."/>
            <person name="Gu J."/>
            <person name="Chen S."/>
            <person name="Ni L."/>
            <person name="Zhu F."/>
            <person name="Chen W."/>
            <person name="Lan L."/>
            <person name="Lai Y."/>
            <person name="Cheng Z."/>
            <person name="Gu M."/>
            <person name="Jiang J."/>
            <person name="Li J."/>
            <person name="Hong G."/>
            <person name="Xue Y."/>
            <person name="Han B."/>
        </authorList>
    </citation>
    <scope>NUCLEOTIDE SEQUENCE</scope>
</reference>
<feature type="compositionally biased region" description="Polar residues" evidence="1">
    <location>
        <begin position="1"/>
        <end position="10"/>
    </location>
</feature>
<feature type="domain" description="Ty3 transposon capsid-like protein" evidence="2">
    <location>
        <begin position="111"/>
        <end position="266"/>
    </location>
</feature>
<feature type="compositionally biased region" description="Polar residues" evidence="1">
    <location>
        <begin position="57"/>
        <end position="72"/>
    </location>
</feature>
<name>Q01MI0_ORYSA</name>
<dbReference type="InterPro" id="IPR045358">
    <property type="entry name" value="Ty3_capsid"/>
</dbReference>
<gene>
    <name evidence="3" type="primary">H0515C11.11</name>
</gene>
<reference evidence="3" key="2">
    <citation type="submission" date="2004-10" db="EMBL/GenBank/DDBJ databases">
        <title>Chromosome-wide comparison between domesticated rice subspecies indica and japonica.</title>
        <authorList>
            <person name="Han B."/>
        </authorList>
    </citation>
    <scope>NUCLEOTIDE SEQUENCE</scope>
</reference>
<feature type="region of interest" description="Disordered" evidence="1">
    <location>
        <begin position="57"/>
        <end position="109"/>
    </location>
</feature>
<evidence type="ECO:0000256" key="1">
    <source>
        <dbReference type="SAM" id="MobiDB-lite"/>
    </source>
</evidence>
<proteinExistence type="predicted"/>
<evidence type="ECO:0000259" key="2">
    <source>
        <dbReference type="Pfam" id="PF19259"/>
    </source>
</evidence>
<organism evidence="3">
    <name type="scientific">Oryza sativa</name>
    <name type="common">Rice</name>
    <dbReference type="NCBI Taxonomy" id="4530"/>
    <lineage>
        <taxon>Eukaryota</taxon>
        <taxon>Viridiplantae</taxon>
        <taxon>Streptophyta</taxon>
        <taxon>Embryophyta</taxon>
        <taxon>Tracheophyta</taxon>
        <taxon>Spermatophyta</taxon>
        <taxon>Magnoliopsida</taxon>
        <taxon>Liliopsida</taxon>
        <taxon>Poales</taxon>
        <taxon>Poaceae</taxon>
        <taxon>BOP clade</taxon>
        <taxon>Oryzoideae</taxon>
        <taxon>Oryzeae</taxon>
        <taxon>Oryzinae</taxon>
        <taxon>Oryza</taxon>
    </lineage>
</organism>
<dbReference type="PANTHER" id="PTHR33223:SF6">
    <property type="entry name" value="CCHC-TYPE DOMAIN-CONTAINING PROTEIN"/>
    <property type="match status" value="1"/>
</dbReference>
<feature type="region of interest" description="Disordered" evidence="1">
    <location>
        <begin position="1"/>
        <end position="21"/>
    </location>
</feature>
<dbReference type="EMBL" id="CR855043">
    <property type="protein sequence ID" value="CAH66035.1"/>
    <property type="molecule type" value="Genomic_DNA"/>
</dbReference>
<accession>Q01MI0</accession>
<dbReference type="PANTHER" id="PTHR33223">
    <property type="entry name" value="CCHC-TYPE DOMAIN-CONTAINING PROTEIN"/>
    <property type="match status" value="1"/>
</dbReference>